<organism evidence="1 2">
    <name type="scientific">Pleurodeles waltl</name>
    <name type="common">Iberian ribbed newt</name>
    <dbReference type="NCBI Taxonomy" id="8319"/>
    <lineage>
        <taxon>Eukaryota</taxon>
        <taxon>Metazoa</taxon>
        <taxon>Chordata</taxon>
        <taxon>Craniata</taxon>
        <taxon>Vertebrata</taxon>
        <taxon>Euteleostomi</taxon>
        <taxon>Amphibia</taxon>
        <taxon>Batrachia</taxon>
        <taxon>Caudata</taxon>
        <taxon>Salamandroidea</taxon>
        <taxon>Salamandridae</taxon>
        <taxon>Pleurodelinae</taxon>
        <taxon>Pleurodeles</taxon>
    </lineage>
</organism>
<dbReference type="EMBL" id="JANPWB010000004">
    <property type="protein sequence ID" value="KAJ1194457.1"/>
    <property type="molecule type" value="Genomic_DNA"/>
</dbReference>
<keyword evidence="2" id="KW-1185">Reference proteome</keyword>
<protein>
    <recommendedName>
        <fullName evidence="3">Secreted protein</fullName>
    </recommendedName>
</protein>
<evidence type="ECO:0008006" key="3">
    <source>
        <dbReference type="Google" id="ProtNLM"/>
    </source>
</evidence>
<proteinExistence type="predicted"/>
<evidence type="ECO:0000313" key="1">
    <source>
        <dbReference type="EMBL" id="KAJ1194457.1"/>
    </source>
</evidence>
<sequence length="116" mass="12987">MLPFAYTGLSMSWLRPALSVAHNLCDCCRLTRTPAICCLSYCCLRSTPQLTLHRNCHVTTYVRLSLIRTSLTCKRLHSAMPLTETSLPCGLHSLLNDGTSHRTHVRFIADLDVSLL</sequence>
<name>A0AAV7V0U8_PLEWA</name>
<accession>A0AAV7V0U8</accession>
<comment type="caution">
    <text evidence="1">The sequence shown here is derived from an EMBL/GenBank/DDBJ whole genome shotgun (WGS) entry which is preliminary data.</text>
</comment>
<dbReference type="Proteomes" id="UP001066276">
    <property type="component" value="Chromosome 2_2"/>
</dbReference>
<evidence type="ECO:0000313" key="2">
    <source>
        <dbReference type="Proteomes" id="UP001066276"/>
    </source>
</evidence>
<gene>
    <name evidence="1" type="ORF">NDU88_003745</name>
</gene>
<reference evidence="1" key="1">
    <citation type="journal article" date="2022" name="bioRxiv">
        <title>Sequencing and chromosome-scale assembly of the giantPleurodeles waltlgenome.</title>
        <authorList>
            <person name="Brown T."/>
            <person name="Elewa A."/>
            <person name="Iarovenko S."/>
            <person name="Subramanian E."/>
            <person name="Araus A.J."/>
            <person name="Petzold A."/>
            <person name="Susuki M."/>
            <person name="Suzuki K.-i.T."/>
            <person name="Hayashi T."/>
            <person name="Toyoda A."/>
            <person name="Oliveira C."/>
            <person name="Osipova E."/>
            <person name="Leigh N.D."/>
            <person name="Simon A."/>
            <person name="Yun M.H."/>
        </authorList>
    </citation>
    <scope>NUCLEOTIDE SEQUENCE</scope>
    <source>
        <strain evidence="1">20211129_DDA</strain>
        <tissue evidence="1">Liver</tissue>
    </source>
</reference>
<dbReference type="AlphaFoldDB" id="A0AAV7V0U8"/>